<evidence type="ECO:0000313" key="1">
    <source>
        <dbReference type="EMBL" id="JAN93963.1"/>
    </source>
</evidence>
<reference evidence="1" key="1">
    <citation type="submission" date="2015-10" db="EMBL/GenBank/DDBJ databases">
        <title>EvidentialGene: Evidence-directed Construction of Complete mRNA Transcriptomes without Genomes.</title>
        <authorList>
            <person name="Gilbert D.G."/>
        </authorList>
    </citation>
    <scope>NUCLEOTIDE SEQUENCE</scope>
</reference>
<organism evidence="1">
    <name type="scientific">Daphnia magna</name>
    <dbReference type="NCBI Taxonomy" id="35525"/>
    <lineage>
        <taxon>Eukaryota</taxon>
        <taxon>Metazoa</taxon>
        <taxon>Ecdysozoa</taxon>
        <taxon>Arthropoda</taxon>
        <taxon>Crustacea</taxon>
        <taxon>Branchiopoda</taxon>
        <taxon>Diplostraca</taxon>
        <taxon>Cladocera</taxon>
        <taxon>Anomopoda</taxon>
        <taxon>Daphniidae</taxon>
        <taxon>Daphnia</taxon>
    </lineage>
</organism>
<dbReference type="EMBL" id="GDIQ01000774">
    <property type="protein sequence ID" value="JAN93963.1"/>
    <property type="molecule type" value="Transcribed_RNA"/>
</dbReference>
<sequence length="60" mass="6788">MTDATCSGSNAQPTRIRAMGAARVMFQLEYTQTTAILFSSFFLSILWFCFSFFPCCDLQN</sequence>
<proteinExistence type="predicted"/>
<protein>
    <submittedName>
        <fullName evidence="1">Uncharacterized protein</fullName>
    </submittedName>
</protein>
<accession>A0A0P6D599</accession>
<dbReference type="AlphaFoldDB" id="A0A0P6D599"/>
<name>A0A0P6D599_9CRUS</name>